<feature type="region of interest" description="Disordered" evidence="1">
    <location>
        <begin position="18"/>
        <end position="73"/>
    </location>
</feature>
<accession>A0A8S5U923</accession>
<name>A0A8S5U923_9CAUD</name>
<proteinExistence type="predicted"/>
<sequence>MADNIFTLKLDKEITLPLYEGLRGPKGDNGDAGKQGPKGEPFKYSDFTAEQLASLKGPKGDKGEQGPKGEPFKYSDFTAEQLAALKGERGEKGDSLRFEDLTESQKQQLKGPKGDSISGAAAVKSYDVIWGVARAGERGNGRGYLEYSPLSGFGKLHLDIVLTQNSGNGGVIATLPANAPVPSRLLEVAIDANNNSVYIEPNSRNIKAWGVPSGKRYIFDIVGFWKEI</sequence>
<protein>
    <submittedName>
        <fullName evidence="2">Pulmonary surfactant-associated protein</fullName>
    </submittedName>
</protein>
<evidence type="ECO:0000313" key="2">
    <source>
        <dbReference type="EMBL" id="DAF90955.1"/>
    </source>
</evidence>
<organism evidence="2">
    <name type="scientific">Podoviridae sp. ctrJu12</name>
    <dbReference type="NCBI Taxonomy" id="2825278"/>
    <lineage>
        <taxon>Viruses</taxon>
        <taxon>Duplodnaviria</taxon>
        <taxon>Heunggongvirae</taxon>
        <taxon>Uroviricota</taxon>
        <taxon>Caudoviricetes</taxon>
    </lineage>
</organism>
<dbReference type="EMBL" id="BK016040">
    <property type="protein sequence ID" value="DAF90955.1"/>
    <property type="molecule type" value="Genomic_DNA"/>
</dbReference>
<evidence type="ECO:0000256" key="1">
    <source>
        <dbReference type="SAM" id="MobiDB-lite"/>
    </source>
</evidence>
<reference evidence="2" key="1">
    <citation type="journal article" date="2021" name="Proc. Natl. Acad. Sci. U.S.A.">
        <title>A Catalog of Tens of Thousands of Viruses from Human Metagenomes Reveals Hidden Associations with Chronic Diseases.</title>
        <authorList>
            <person name="Tisza M.J."/>
            <person name="Buck C.B."/>
        </authorList>
    </citation>
    <scope>NUCLEOTIDE SEQUENCE</scope>
    <source>
        <strain evidence="2">CtrJu12</strain>
    </source>
</reference>
<feature type="compositionally biased region" description="Basic and acidic residues" evidence="1">
    <location>
        <begin position="58"/>
        <end position="73"/>
    </location>
</feature>